<dbReference type="STRING" id="1484053.SAMN05444274_101551"/>
<feature type="coiled-coil region" evidence="1">
    <location>
        <begin position="342"/>
        <end position="440"/>
    </location>
</feature>
<proteinExistence type="predicted"/>
<name>A0A1M4U2Q3_9BACT</name>
<dbReference type="EMBL" id="FQUM01000001">
    <property type="protein sequence ID" value="SHE50906.1"/>
    <property type="molecule type" value="Genomic_DNA"/>
</dbReference>
<organism evidence="2 3">
    <name type="scientific">Mariniphaga anaerophila</name>
    <dbReference type="NCBI Taxonomy" id="1484053"/>
    <lineage>
        <taxon>Bacteria</taxon>
        <taxon>Pseudomonadati</taxon>
        <taxon>Bacteroidota</taxon>
        <taxon>Bacteroidia</taxon>
        <taxon>Marinilabiliales</taxon>
        <taxon>Prolixibacteraceae</taxon>
        <taxon>Mariniphaga</taxon>
    </lineage>
</organism>
<dbReference type="OrthoDB" id="5140926at2"/>
<protein>
    <submittedName>
        <fullName evidence="2">Uncharacterized protein YydD, contains DUF2326 domain</fullName>
    </submittedName>
</protein>
<keyword evidence="3" id="KW-1185">Reference proteome</keyword>
<evidence type="ECO:0000313" key="3">
    <source>
        <dbReference type="Proteomes" id="UP000184164"/>
    </source>
</evidence>
<accession>A0A1M4U2Q3</accession>
<gene>
    <name evidence="2" type="ORF">SAMN05444274_101551</name>
</gene>
<reference evidence="2 3" key="1">
    <citation type="submission" date="2016-11" db="EMBL/GenBank/DDBJ databases">
        <authorList>
            <person name="Jaros S."/>
            <person name="Januszkiewicz K."/>
            <person name="Wedrychowicz H."/>
        </authorList>
    </citation>
    <scope>NUCLEOTIDE SEQUENCE [LARGE SCALE GENOMIC DNA]</scope>
    <source>
        <strain evidence="2 3">DSM 26910</strain>
    </source>
</reference>
<dbReference type="Gene3D" id="1.20.5.170">
    <property type="match status" value="1"/>
</dbReference>
<keyword evidence="1" id="KW-0175">Coiled coil</keyword>
<dbReference type="RefSeq" id="WP_072998656.1">
    <property type="nucleotide sequence ID" value="NZ_FQUM01000001.1"/>
</dbReference>
<evidence type="ECO:0000256" key="1">
    <source>
        <dbReference type="SAM" id="Coils"/>
    </source>
</evidence>
<sequence length="520" mass="61530">MQLSKLYCNKANFKNIKFNLNGLNVIYAEVKSSADEKNNSHDLGKTKFAEMIDFMLLKQIDKNHFLLKIKKDDYSIFHEYVFYLELYLNSGEYLTIRRNIEANTKISFALNSQTSDEFIPPKNWDVENYALKRARGVLSEYLAIDFFQNKVYDYRKSISYSLRKQDDFKDVYKLNKFAAGKDIDWKPFMFDLLGFNGELLTLKYANDTKIENINSVIDSWKSDFSVRVEDRDEIVAEKSIVETEFKEIEDQIDRFNFYQQDKTLIEKGINDIENKIGLLNSKSYRLNYEIDKLKTSIRNNFSFDIEKVKKVFEETAIYFPEHLESDYKGLVSFNKKLTLERNRLLKETLKNKDKQLKETNEQLVLSNKEREKLMQHLVDSDTFSKFKRCQKELVKVEGNLLKFEEKLKIIDKIIEKEKDIEVLRKEIKSTIEELKRIHQTTDKNKKYNSIRNSFTKCYKAIMNENAVLSWKINTNNNVEFLSPKVKSKINDKLDTAKDEGNTYMKLLCVAFEHYLINCVS</sequence>
<evidence type="ECO:0000313" key="2">
    <source>
        <dbReference type="EMBL" id="SHE50906.1"/>
    </source>
</evidence>
<dbReference type="Proteomes" id="UP000184164">
    <property type="component" value="Unassembled WGS sequence"/>
</dbReference>
<dbReference type="AlphaFoldDB" id="A0A1M4U2Q3"/>